<sequence>MNLEYLWQLPNAFQVNDVVTIKGVLPRGGNRFHINFQTDSSKEEGDVIFHMSNRYADNQIVFNTREFGKGWQEEETYVNRHFIAGTNFEIRIVCDSKRFKITIDEQPLAEYGIRIPTKSIRFMYIYGDAQLTSISFER</sequence>
<accession>A0AAW1IEN6</accession>
<name>A0AAW1IEN6_POPJA</name>
<reference evidence="4 5" key="1">
    <citation type="journal article" date="2024" name="BMC Genomics">
        <title>De novo assembly and annotation of Popillia japonica's genome with initial clues to its potential as an invasive pest.</title>
        <authorList>
            <person name="Cucini C."/>
            <person name="Boschi S."/>
            <person name="Funari R."/>
            <person name="Cardaioli E."/>
            <person name="Iannotti N."/>
            <person name="Marturano G."/>
            <person name="Paoli F."/>
            <person name="Bruttini M."/>
            <person name="Carapelli A."/>
            <person name="Frati F."/>
            <person name="Nardi F."/>
        </authorList>
    </citation>
    <scope>NUCLEOTIDE SEQUENCE [LARGE SCALE GENOMIC DNA]</scope>
    <source>
        <strain evidence="4">DMR45628</strain>
    </source>
</reference>
<dbReference type="SMART" id="SM00276">
    <property type="entry name" value="GLECT"/>
    <property type="match status" value="1"/>
</dbReference>
<dbReference type="PROSITE" id="PS51304">
    <property type="entry name" value="GALECTIN"/>
    <property type="match status" value="1"/>
</dbReference>
<protein>
    <recommendedName>
        <fullName evidence="2">Galectin</fullName>
    </recommendedName>
</protein>
<proteinExistence type="predicted"/>
<dbReference type="Pfam" id="PF00337">
    <property type="entry name" value="Gal-bind_lectin"/>
    <property type="match status" value="1"/>
</dbReference>
<keyword evidence="5" id="KW-1185">Reference proteome</keyword>
<feature type="domain" description="Galectin" evidence="3">
    <location>
        <begin position="5"/>
        <end position="137"/>
    </location>
</feature>
<organism evidence="4 5">
    <name type="scientific">Popillia japonica</name>
    <name type="common">Japanese beetle</name>
    <dbReference type="NCBI Taxonomy" id="7064"/>
    <lineage>
        <taxon>Eukaryota</taxon>
        <taxon>Metazoa</taxon>
        <taxon>Ecdysozoa</taxon>
        <taxon>Arthropoda</taxon>
        <taxon>Hexapoda</taxon>
        <taxon>Insecta</taxon>
        <taxon>Pterygota</taxon>
        <taxon>Neoptera</taxon>
        <taxon>Endopterygota</taxon>
        <taxon>Coleoptera</taxon>
        <taxon>Polyphaga</taxon>
        <taxon>Scarabaeiformia</taxon>
        <taxon>Scarabaeidae</taxon>
        <taxon>Rutelinae</taxon>
        <taxon>Popillia</taxon>
    </lineage>
</organism>
<keyword evidence="1 2" id="KW-0430">Lectin</keyword>
<dbReference type="Proteomes" id="UP001458880">
    <property type="component" value="Unassembled WGS sequence"/>
</dbReference>
<comment type="caution">
    <text evidence="4">The sequence shown here is derived from an EMBL/GenBank/DDBJ whole genome shotgun (WGS) entry which is preliminary data.</text>
</comment>
<dbReference type="SMART" id="SM00908">
    <property type="entry name" value="Gal-bind_lectin"/>
    <property type="match status" value="1"/>
</dbReference>
<dbReference type="GO" id="GO:0030246">
    <property type="term" value="F:carbohydrate binding"/>
    <property type="evidence" value="ECO:0007669"/>
    <property type="project" value="UniProtKB-UniRule"/>
</dbReference>
<evidence type="ECO:0000259" key="3">
    <source>
        <dbReference type="PROSITE" id="PS51304"/>
    </source>
</evidence>
<dbReference type="InterPro" id="IPR013320">
    <property type="entry name" value="ConA-like_dom_sf"/>
</dbReference>
<evidence type="ECO:0000313" key="5">
    <source>
        <dbReference type="Proteomes" id="UP001458880"/>
    </source>
</evidence>
<dbReference type="CDD" id="cd00070">
    <property type="entry name" value="GLECT"/>
    <property type="match status" value="1"/>
</dbReference>
<evidence type="ECO:0000313" key="4">
    <source>
        <dbReference type="EMBL" id="KAK9687916.1"/>
    </source>
</evidence>
<gene>
    <name evidence="4" type="ORF">QE152_g35908</name>
</gene>
<evidence type="ECO:0000256" key="1">
    <source>
        <dbReference type="ARBA" id="ARBA00022734"/>
    </source>
</evidence>
<dbReference type="PANTHER" id="PTHR11346:SF147">
    <property type="entry name" value="GALECTIN"/>
    <property type="match status" value="1"/>
</dbReference>
<dbReference type="InterPro" id="IPR044156">
    <property type="entry name" value="Galectin-like"/>
</dbReference>
<dbReference type="InterPro" id="IPR001079">
    <property type="entry name" value="Galectin_CRD"/>
</dbReference>
<dbReference type="PANTHER" id="PTHR11346">
    <property type="entry name" value="GALECTIN"/>
    <property type="match status" value="1"/>
</dbReference>
<dbReference type="Gene3D" id="2.60.120.200">
    <property type="match status" value="1"/>
</dbReference>
<dbReference type="EMBL" id="JASPKY010000614">
    <property type="protein sequence ID" value="KAK9687916.1"/>
    <property type="molecule type" value="Genomic_DNA"/>
</dbReference>
<dbReference type="AlphaFoldDB" id="A0AAW1IEN6"/>
<evidence type="ECO:0000256" key="2">
    <source>
        <dbReference type="RuleBase" id="RU102079"/>
    </source>
</evidence>
<dbReference type="SUPFAM" id="SSF49899">
    <property type="entry name" value="Concanavalin A-like lectins/glucanases"/>
    <property type="match status" value="1"/>
</dbReference>